<keyword evidence="3" id="KW-1185">Reference proteome</keyword>
<sequence length="299" mass="33041">MYTIPRDWKILMRKRASLNKALLKVSNHQKKLTVKSRIADIEVKICQSHKQQRLREENKATETIKSNPKHFFNFAKRFSKLNAPIGPLVTSEGQMEEDAKNISEILAEQYRTVFSIPDQTKVISDPTVFFSSAQNTQDTVTLEDIMFTEEDIIKAIKEIKPNSAAGQILRKPSILIGGKFAVGSSGAIVMCFDRGNWIAQRFDAVDVVLFQGELPGWRDSGLTTDMTLGDRLRGLKTTTSLGGGRLQATAGQGQAFTALFCNGKRTGVGGGQHLQGGPPHQEDGENKAHSPTHEGQEFI</sequence>
<dbReference type="EMBL" id="JACEEZ010023634">
    <property type="protein sequence ID" value="KAG0711059.1"/>
    <property type="molecule type" value="Genomic_DNA"/>
</dbReference>
<comment type="caution">
    <text evidence="2">The sequence shown here is derived from an EMBL/GenBank/DDBJ whole genome shotgun (WGS) entry which is preliminary data.</text>
</comment>
<feature type="region of interest" description="Disordered" evidence="1">
    <location>
        <begin position="269"/>
        <end position="299"/>
    </location>
</feature>
<evidence type="ECO:0000256" key="1">
    <source>
        <dbReference type="SAM" id="MobiDB-lite"/>
    </source>
</evidence>
<protein>
    <submittedName>
        <fullName evidence="2">Uncharacterized protein</fullName>
    </submittedName>
</protein>
<reference evidence="2" key="1">
    <citation type="submission" date="2020-07" db="EMBL/GenBank/DDBJ databases">
        <title>The High-quality genome of the commercially important snow crab, Chionoecetes opilio.</title>
        <authorList>
            <person name="Jeong J.-H."/>
            <person name="Ryu S."/>
        </authorList>
    </citation>
    <scope>NUCLEOTIDE SEQUENCE</scope>
    <source>
        <strain evidence="2">MADBK_172401_WGS</strain>
        <tissue evidence="2">Digestive gland</tissue>
    </source>
</reference>
<proteinExistence type="predicted"/>
<evidence type="ECO:0000313" key="3">
    <source>
        <dbReference type="Proteomes" id="UP000770661"/>
    </source>
</evidence>
<dbReference type="AlphaFoldDB" id="A0A8J4XSZ3"/>
<evidence type="ECO:0000313" key="2">
    <source>
        <dbReference type="EMBL" id="KAG0711059.1"/>
    </source>
</evidence>
<name>A0A8J4XSZ3_CHIOP</name>
<dbReference type="OrthoDB" id="426210at2759"/>
<gene>
    <name evidence="2" type="ORF">GWK47_021420</name>
</gene>
<feature type="compositionally biased region" description="Basic and acidic residues" evidence="1">
    <location>
        <begin position="280"/>
        <end position="299"/>
    </location>
</feature>
<dbReference type="Proteomes" id="UP000770661">
    <property type="component" value="Unassembled WGS sequence"/>
</dbReference>
<organism evidence="2 3">
    <name type="scientific">Chionoecetes opilio</name>
    <name type="common">Atlantic snow crab</name>
    <name type="synonym">Cancer opilio</name>
    <dbReference type="NCBI Taxonomy" id="41210"/>
    <lineage>
        <taxon>Eukaryota</taxon>
        <taxon>Metazoa</taxon>
        <taxon>Ecdysozoa</taxon>
        <taxon>Arthropoda</taxon>
        <taxon>Crustacea</taxon>
        <taxon>Multicrustacea</taxon>
        <taxon>Malacostraca</taxon>
        <taxon>Eumalacostraca</taxon>
        <taxon>Eucarida</taxon>
        <taxon>Decapoda</taxon>
        <taxon>Pleocyemata</taxon>
        <taxon>Brachyura</taxon>
        <taxon>Eubrachyura</taxon>
        <taxon>Majoidea</taxon>
        <taxon>Majidae</taxon>
        <taxon>Chionoecetes</taxon>
    </lineage>
</organism>
<accession>A0A8J4XSZ3</accession>